<evidence type="ECO:0000313" key="2">
    <source>
        <dbReference type="EMBL" id="GAF92897.1"/>
    </source>
</evidence>
<reference evidence="2" key="1">
    <citation type="journal article" date="2014" name="Front. Microbiol.">
        <title>High frequency of phylogenetically diverse reductive dehalogenase-homologous genes in deep subseafloor sedimentary metagenomes.</title>
        <authorList>
            <person name="Kawai M."/>
            <person name="Futagami T."/>
            <person name="Toyoda A."/>
            <person name="Takaki Y."/>
            <person name="Nishi S."/>
            <person name="Hori S."/>
            <person name="Arai W."/>
            <person name="Tsubouchi T."/>
            <person name="Morono Y."/>
            <person name="Uchiyama I."/>
            <person name="Ito T."/>
            <person name="Fujiyama A."/>
            <person name="Inagaki F."/>
            <person name="Takami H."/>
        </authorList>
    </citation>
    <scope>NUCLEOTIDE SEQUENCE</scope>
    <source>
        <strain evidence="2">Expedition CK06-06</strain>
    </source>
</reference>
<gene>
    <name evidence="2" type="ORF">S01H1_22900</name>
</gene>
<feature type="non-terminal residue" evidence="2">
    <location>
        <position position="1"/>
    </location>
</feature>
<dbReference type="AlphaFoldDB" id="X0TXN7"/>
<dbReference type="EMBL" id="BARS01013049">
    <property type="protein sequence ID" value="GAF92897.1"/>
    <property type="molecule type" value="Genomic_DNA"/>
</dbReference>
<protein>
    <submittedName>
        <fullName evidence="2">Uncharacterized protein</fullName>
    </submittedName>
</protein>
<proteinExistence type="predicted"/>
<organism evidence="2">
    <name type="scientific">marine sediment metagenome</name>
    <dbReference type="NCBI Taxonomy" id="412755"/>
    <lineage>
        <taxon>unclassified sequences</taxon>
        <taxon>metagenomes</taxon>
        <taxon>ecological metagenomes</taxon>
    </lineage>
</organism>
<accession>X0TXN7</accession>
<comment type="caution">
    <text evidence="2">The sequence shown here is derived from an EMBL/GenBank/DDBJ whole genome shotgun (WGS) entry which is preliminary data.</text>
</comment>
<evidence type="ECO:0000256" key="1">
    <source>
        <dbReference type="SAM" id="MobiDB-lite"/>
    </source>
</evidence>
<name>X0TXN7_9ZZZZ</name>
<sequence>GRAPGHSTGAYRTPPTAGTPRKTTGRLPVSTSAVSGDGLTDVAFM</sequence>
<feature type="region of interest" description="Disordered" evidence="1">
    <location>
        <begin position="1"/>
        <end position="45"/>
    </location>
</feature>